<gene>
    <name evidence="2" type="ORF">DCC88_09880</name>
</gene>
<dbReference type="Proteomes" id="UP000253934">
    <property type="component" value="Unassembled WGS sequence"/>
</dbReference>
<accession>A0A369KUP3</accession>
<evidence type="ECO:0000313" key="2">
    <source>
        <dbReference type="EMBL" id="RDB35473.1"/>
    </source>
</evidence>
<evidence type="ECO:0000256" key="1">
    <source>
        <dbReference type="SAM" id="SignalP"/>
    </source>
</evidence>
<protein>
    <submittedName>
        <fullName evidence="2">Uncharacterized protein</fullName>
    </submittedName>
</protein>
<feature type="chain" id="PRO_5016944739" evidence="1">
    <location>
        <begin position="24"/>
        <end position="132"/>
    </location>
</feature>
<reference evidence="2" key="1">
    <citation type="submission" date="2018-04" db="EMBL/GenBank/DDBJ databases">
        <title>Draft genome sequence of the Candidatus Spirobacillus cienkowskii, a pathogen of freshwater Daphnia species, reconstructed from hemolymph metagenomic reads.</title>
        <authorList>
            <person name="Bresciani L."/>
            <person name="Lemos L.N."/>
            <person name="Wale N."/>
            <person name="Lin J.Y."/>
            <person name="Fernandes G.R."/>
            <person name="Duffy M.A."/>
            <person name="Rodrigues J.M."/>
        </authorList>
    </citation>
    <scope>NUCLEOTIDE SEQUENCE [LARGE SCALE GENOMIC DNA]</scope>
    <source>
        <strain evidence="2">Binning01</strain>
    </source>
</reference>
<proteinExistence type="predicted"/>
<keyword evidence="1" id="KW-0732">Signal</keyword>
<dbReference type="EMBL" id="QOVW01000084">
    <property type="protein sequence ID" value="RDB35473.1"/>
    <property type="molecule type" value="Genomic_DNA"/>
</dbReference>
<feature type="signal peptide" evidence="1">
    <location>
        <begin position="1"/>
        <end position="23"/>
    </location>
</feature>
<dbReference type="AlphaFoldDB" id="A0A369KUP3"/>
<sequence>MKYRLRFAAVLVAVISFVGVAHADMVFQKQGDASVVLTIKNDNTATITKAKPGKKGIKTNLIEGKVEGQGASLIIVREEGDVCPSVSVKLYNDVKLGENMVAKVRNMFEEVGSARKHCAAVRVIDGSYSRVK</sequence>
<organism evidence="2 3">
    <name type="scientific">Spirobacillus cienkowskii</name>
    <dbReference type="NCBI Taxonomy" id="495820"/>
    <lineage>
        <taxon>Bacteria</taxon>
        <taxon>Pseudomonadati</taxon>
        <taxon>Bdellovibrionota</taxon>
        <taxon>Oligoflexia</taxon>
        <taxon>Silvanigrellales</taxon>
        <taxon>Spirobacillus</taxon>
    </lineage>
</organism>
<keyword evidence="3" id="KW-1185">Reference proteome</keyword>
<comment type="caution">
    <text evidence="2">The sequence shown here is derived from an EMBL/GenBank/DDBJ whole genome shotgun (WGS) entry which is preliminary data.</text>
</comment>
<evidence type="ECO:0000313" key="3">
    <source>
        <dbReference type="Proteomes" id="UP000253934"/>
    </source>
</evidence>
<name>A0A369KUP3_9BACT</name>